<evidence type="ECO:0000313" key="2">
    <source>
        <dbReference type="Proteomes" id="UP000384372"/>
    </source>
</evidence>
<accession>A0A6A7WCE0</accession>
<dbReference type="SUPFAM" id="SSF53649">
    <property type="entry name" value="Alkaline phosphatase-like"/>
    <property type="match status" value="1"/>
</dbReference>
<dbReference type="Proteomes" id="UP000384372">
    <property type="component" value="Unassembled WGS sequence"/>
</dbReference>
<sequence>FTLHLYRIKHSVIPNWGNPYDIHIPLVFMGWHIQHGATTQPHYMTDIAATVSALLHIQAPNGCIGTPIF</sequence>
<comment type="caution">
    <text evidence="1">The sequence shown here is derived from an EMBL/GenBank/DDBJ whole genome shotgun (WGS) entry which is preliminary data.</text>
</comment>
<dbReference type="InterPro" id="IPR017850">
    <property type="entry name" value="Alkaline_phosphatase_core_sf"/>
</dbReference>
<dbReference type="Gene3D" id="3.40.720.10">
    <property type="entry name" value="Alkaline Phosphatase, subunit A"/>
    <property type="match status" value="1"/>
</dbReference>
<feature type="non-terminal residue" evidence="1">
    <location>
        <position position="1"/>
    </location>
</feature>
<gene>
    <name evidence="1" type="ORF">F7D20_08935</name>
</gene>
<evidence type="ECO:0008006" key="3">
    <source>
        <dbReference type="Google" id="ProtNLM"/>
    </source>
</evidence>
<protein>
    <recommendedName>
        <fullName evidence="3">Alkaline phosphatase family protein</fullName>
    </recommendedName>
</protein>
<proteinExistence type="predicted"/>
<dbReference type="EMBL" id="VZAD01000066">
    <property type="protein sequence ID" value="MQP12075.1"/>
    <property type="molecule type" value="Genomic_DNA"/>
</dbReference>
<dbReference type="AlphaFoldDB" id="A0A6A7WCE0"/>
<keyword evidence="2" id="KW-1185">Reference proteome</keyword>
<organism evidence="1 2">
    <name type="scientific">Segatella copri</name>
    <dbReference type="NCBI Taxonomy" id="165179"/>
    <lineage>
        <taxon>Bacteria</taxon>
        <taxon>Pseudomonadati</taxon>
        <taxon>Bacteroidota</taxon>
        <taxon>Bacteroidia</taxon>
        <taxon>Bacteroidales</taxon>
        <taxon>Prevotellaceae</taxon>
        <taxon>Segatella</taxon>
    </lineage>
</organism>
<reference evidence="1 2" key="1">
    <citation type="submission" date="2019-09" db="EMBL/GenBank/DDBJ databases">
        <title>Distinct polysaccharide growth profiles of human intestinal Prevotella copri isolates.</title>
        <authorList>
            <person name="Fehlner-Peach H."/>
            <person name="Magnabosco C."/>
            <person name="Raghavan V."/>
            <person name="Scher J.U."/>
            <person name="Tett A."/>
            <person name="Cox L.M."/>
            <person name="Gottsegen C."/>
            <person name="Watters A."/>
            <person name="Wiltshire- Gordon J.D."/>
            <person name="Segata N."/>
            <person name="Bonneau R."/>
            <person name="Littman D.R."/>
        </authorList>
    </citation>
    <scope>NUCLEOTIDE SEQUENCE [LARGE SCALE GENOMIC DNA]</scope>
    <source>
        <strain evidence="2">iAQ1173</strain>
    </source>
</reference>
<evidence type="ECO:0000313" key="1">
    <source>
        <dbReference type="EMBL" id="MQP12075.1"/>
    </source>
</evidence>
<name>A0A6A7WCE0_9BACT</name>